<keyword evidence="2" id="KW-1185">Reference proteome</keyword>
<protein>
    <submittedName>
        <fullName evidence="1">Uncharacterized protein</fullName>
    </submittedName>
</protein>
<name>A0AAD9PX18_ACRCE</name>
<organism evidence="1 2">
    <name type="scientific">Acropora cervicornis</name>
    <name type="common">Staghorn coral</name>
    <dbReference type="NCBI Taxonomy" id="6130"/>
    <lineage>
        <taxon>Eukaryota</taxon>
        <taxon>Metazoa</taxon>
        <taxon>Cnidaria</taxon>
        <taxon>Anthozoa</taxon>
        <taxon>Hexacorallia</taxon>
        <taxon>Scleractinia</taxon>
        <taxon>Astrocoeniina</taxon>
        <taxon>Acroporidae</taxon>
        <taxon>Acropora</taxon>
    </lineage>
</organism>
<proteinExistence type="predicted"/>
<sequence>MIKCKFCSKPHLRKKESCPAWQKTCKECGQLNHFSGSAACKSDQQHQKLKPVHGIEDLSGDTDDDEYFLFVKSVGAVSDKNYERKIFATKHLRDQRLKFQLDCGATENILPVHIYQKVFNDPQLARLKKTTTKLQMFNKTELTTLGSVKVETLNPKNEEILMMEYLKVSKGHMPLLGAQAIQEFKLITINSDNIMSVMTAAPAQPRFKDGDGKLEEQLHLEVDNSVSPVALAVRKTPIALIVHFETLLLNKQRYTCRL</sequence>
<gene>
    <name evidence="1" type="ORF">P5673_028743</name>
</gene>
<dbReference type="EMBL" id="JARQWQ010000109">
    <property type="protein sequence ID" value="KAK2550543.1"/>
    <property type="molecule type" value="Genomic_DNA"/>
</dbReference>
<reference evidence="1" key="1">
    <citation type="journal article" date="2023" name="G3 (Bethesda)">
        <title>Whole genome assembly and annotation of the endangered Caribbean coral Acropora cervicornis.</title>
        <authorList>
            <person name="Selwyn J.D."/>
            <person name="Vollmer S.V."/>
        </authorList>
    </citation>
    <scope>NUCLEOTIDE SEQUENCE</scope>
    <source>
        <strain evidence="1">K2</strain>
    </source>
</reference>
<evidence type="ECO:0000313" key="1">
    <source>
        <dbReference type="EMBL" id="KAK2550543.1"/>
    </source>
</evidence>
<comment type="caution">
    <text evidence="1">The sequence shown here is derived from an EMBL/GenBank/DDBJ whole genome shotgun (WGS) entry which is preliminary data.</text>
</comment>
<dbReference type="Proteomes" id="UP001249851">
    <property type="component" value="Unassembled WGS sequence"/>
</dbReference>
<reference evidence="1" key="2">
    <citation type="journal article" date="2023" name="Science">
        <title>Genomic signatures of disease resistance in endangered staghorn corals.</title>
        <authorList>
            <person name="Vollmer S.V."/>
            <person name="Selwyn J.D."/>
            <person name="Despard B.A."/>
            <person name="Roesel C.L."/>
        </authorList>
    </citation>
    <scope>NUCLEOTIDE SEQUENCE</scope>
    <source>
        <strain evidence="1">K2</strain>
    </source>
</reference>
<accession>A0AAD9PX18</accession>
<dbReference type="AlphaFoldDB" id="A0AAD9PX18"/>
<evidence type="ECO:0000313" key="2">
    <source>
        <dbReference type="Proteomes" id="UP001249851"/>
    </source>
</evidence>
<dbReference type="CDD" id="cd05481">
    <property type="entry name" value="retropepsin_like_LTR_1"/>
    <property type="match status" value="1"/>
</dbReference>